<evidence type="ECO:0000256" key="1">
    <source>
        <dbReference type="SAM" id="Phobius"/>
    </source>
</evidence>
<dbReference type="PRINTS" id="PR00702">
    <property type="entry name" value="ACRIFLAVINRP"/>
</dbReference>
<feature type="transmembrane region" description="Helical" evidence="1">
    <location>
        <begin position="399"/>
        <end position="420"/>
    </location>
</feature>
<dbReference type="SUPFAM" id="SSF82714">
    <property type="entry name" value="Multidrug efflux transporter AcrB TolC docking domain, DN and DC subdomains"/>
    <property type="match status" value="2"/>
</dbReference>
<protein>
    <submittedName>
        <fullName evidence="2">Efflux RND transporter permease subunit</fullName>
    </submittedName>
</protein>
<sequence length="1045" mass="113502">MMKTPTEKGHVASLYYRNTHLQVVTIVVLLVAGISAIKNLPRLEDPRITQRNATILTFLPGASASRVEALINEKIEVALEEISEIKDIESTARSGVSSIQVSLEDDITRHTNEAVFSKIRSRLQNVQSELPEGATIPFLDDERGAVSYSLLIGLQWQGDGDGQLNLLQRIALDVKDHMRRVPNTELVRIFGDVHEEIIVTPDQAELAELGLAVEDIAHIVKQADSKVSAGQIRGDHHDLPIEVAGALDSLERVGAIPVKANTSGSTLRLGDIADIRHGYRNPPDQIGLKDQKRTIYVAVRAEEKVRLDTWNDHATRVLDQLRKEYSGRIHMEPIFVQSTYTEARLTDLSNNLVAGACIVILVVFLTMGWKSSLIVGSALPLSAAGALFSLSFFDQGIHQMSIFGMIIALGLLIDSAIVMTDEVRKRIRSGASRLDAMESSVRHLFVPLLASTFTTVLGFMPIFLLPGNAGDFVSPIAISVVMALCISFFLAVTVIPALAAKFTNPHDDKRALPWWRIGLPKPKFVDDFHAFSVAAIKKPYLFAALSLVPTVLGFALMPTMSMEFFPAGDRNMFEIQLWTSSENAIDRTEKIIAEIDDEIRELDGVTKSYWLAGASVPAVYYNQVPSQDKNSAYAQAVVVTDSPRRAVQLIAEAQNLINDRFPEVKAVVKSFSQGPPAAAPVAYRIMGPDLHQLRILGEQVRAVMHESPDIVHTRASIEGGEGKLWLNANETEAALVGLDLRDIATQFQANLEGFTGGSILEDVEELPIRVRLPREQRQTISQALDLPLKLSSSAGWVPANALGSLTLRPESGTVTRFNGQRVNTIYGYIVPDAKAVSVSSRIMKQIRMHVSIPEGYMIDVAGDSEEQEEAVGNLAIFAPILFVMMAATLILAFRSAALASIVGLVGLSSVGLGMLSLKIAGYPLGFNPLIGSIGLAGVAINDTIVVLAAIISNEKAKFGHGAAIIEETYGCGRHVLSTTATTIGGLIPLLLLSGGSFWPPLAVVIAGGIGFSLILAMFFTPLCYQIYANWRYGTRSRGARVEVPA</sequence>
<dbReference type="Gene3D" id="3.30.70.1320">
    <property type="entry name" value="Multidrug efflux transporter AcrB pore domain like"/>
    <property type="match status" value="1"/>
</dbReference>
<dbReference type="AlphaFoldDB" id="A0A8A4TG97"/>
<dbReference type="GO" id="GO:0005886">
    <property type="term" value="C:plasma membrane"/>
    <property type="evidence" value="ECO:0007669"/>
    <property type="project" value="TreeGrafter"/>
</dbReference>
<keyword evidence="1" id="KW-0812">Transmembrane</keyword>
<dbReference type="GO" id="GO:0042910">
    <property type="term" value="F:xenobiotic transmembrane transporter activity"/>
    <property type="evidence" value="ECO:0007669"/>
    <property type="project" value="TreeGrafter"/>
</dbReference>
<dbReference type="Gene3D" id="3.30.70.1440">
    <property type="entry name" value="Multidrug efflux transporter AcrB pore domain"/>
    <property type="match status" value="1"/>
</dbReference>
<name>A0A8A4TG97_SULCO</name>
<reference evidence="2" key="1">
    <citation type="submission" date="2021-03" db="EMBL/GenBank/DDBJ databases">
        <title>Acanthopleuribacteraceae sp. M133.</title>
        <authorList>
            <person name="Wang G."/>
        </authorList>
    </citation>
    <scope>NUCLEOTIDE SEQUENCE</scope>
    <source>
        <strain evidence="2">M133</strain>
    </source>
</reference>
<feature type="transmembrane region" description="Helical" evidence="1">
    <location>
        <begin position="971"/>
        <end position="991"/>
    </location>
</feature>
<dbReference type="KEGG" id="scor:J3U87_24035"/>
<feature type="transmembrane region" description="Helical" evidence="1">
    <location>
        <begin position="21"/>
        <end position="40"/>
    </location>
</feature>
<feature type="transmembrane region" description="Helical" evidence="1">
    <location>
        <begin position="929"/>
        <end position="951"/>
    </location>
</feature>
<dbReference type="EMBL" id="CP071793">
    <property type="protein sequence ID" value="QTD48663.1"/>
    <property type="molecule type" value="Genomic_DNA"/>
</dbReference>
<dbReference type="SUPFAM" id="SSF82693">
    <property type="entry name" value="Multidrug efflux transporter AcrB pore domain, PN1, PN2, PC1 and PC2 subdomains"/>
    <property type="match status" value="1"/>
</dbReference>
<keyword evidence="1" id="KW-0472">Membrane</keyword>
<dbReference type="PANTHER" id="PTHR32063">
    <property type="match status" value="1"/>
</dbReference>
<dbReference type="Proteomes" id="UP000663929">
    <property type="component" value="Chromosome"/>
</dbReference>
<keyword evidence="3" id="KW-1185">Reference proteome</keyword>
<gene>
    <name evidence="2" type="ORF">J3U87_24035</name>
</gene>
<evidence type="ECO:0000313" key="3">
    <source>
        <dbReference type="Proteomes" id="UP000663929"/>
    </source>
</evidence>
<proteinExistence type="predicted"/>
<dbReference type="Pfam" id="PF00873">
    <property type="entry name" value="ACR_tran"/>
    <property type="match status" value="1"/>
</dbReference>
<feature type="transmembrane region" description="Helical" evidence="1">
    <location>
        <begin position="540"/>
        <end position="560"/>
    </location>
</feature>
<feature type="transmembrane region" description="Helical" evidence="1">
    <location>
        <begin position="476"/>
        <end position="500"/>
    </location>
</feature>
<feature type="transmembrane region" description="Helical" evidence="1">
    <location>
        <begin position="441"/>
        <end position="464"/>
    </location>
</feature>
<feature type="transmembrane region" description="Helical" evidence="1">
    <location>
        <begin position="874"/>
        <end position="893"/>
    </location>
</feature>
<keyword evidence="1" id="KW-1133">Transmembrane helix</keyword>
<dbReference type="Gene3D" id="1.20.1640.10">
    <property type="entry name" value="Multidrug efflux transporter AcrB transmembrane domain"/>
    <property type="match status" value="2"/>
</dbReference>
<organism evidence="2 3">
    <name type="scientific">Sulfidibacter corallicola</name>
    <dbReference type="NCBI Taxonomy" id="2818388"/>
    <lineage>
        <taxon>Bacteria</taxon>
        <taxon>Pseudomonadati</taxon>
        <taxon>Acidobacteriota</taxon>
        <taxon>Holophagae</taxon>
        <taxon>Acanthopleuribacterales</taxon>
        <taxon>Acanthopleuribacteraceae</taxon>
        <taxon>Sulfidibacter</taxon>
    </lineage>
</organism>
<feature type="transmembrane region" description="Helical" evidence="1">
    <location>
        <begin position="898"/>
        <end position="917"/>
    </location>
</feature>
<dbReference type="InterPro" id="IPR001036">
    <property type="entry name" value="Acrflvin-R"/>
</dbReference>
<feature type="transmembrane region" description="Helical" evidence="1">
    <location>
        <begin position="348"/>
        <end position="366"/>
    </location>
</feature>
<feature type="transmembrane region" description="Helical" evidence="1">
    <location>
        <begin position="997"/>
        <end position="1027"/>
    </location>
</feature>
<dbReference type="PANTHER" id="PTHR32063:SF18">
    <property type="entry name" value="CATION EFFLUX SYSTEM PROTEIN"/>
    <property type="match status" value="1"/>
</dbReference>
<dbReference type="InterPro" id="IPR027463">
    <property type="entry name" value="AcrB_DN_DC_subdom"/>
</dbReference>
<accession>A0A8A4TG97</accession>
<dbReference type="Gene3D" id="3.30.70.1430">
    <property type="entry name" value="Multidrug efflux transporter AcrB pore domain"/>
    <property type="match status" value="2"/>
</dbReference>
<evidence type="ECO:0000313" key="2">
    <source>
        <dbReference type="EMBL" id="QTD48663.1"/>
    </source>
</evidence>
<dbReference type="Gene3D" id="3.30.2090.10">
    <property type="entry name" value="Multidrug efflux transporter AcrB TolC docking domain, DN and DC subdomains"/>
    <property type="match status" value="2"/>
</dbReference>
<dbReference type="SUPFAM" id="SSF82866">
    <property type="entry name" value="Multidrug efflux transporter AcrB transmembrane domain"/>
    <property type="match status" value="2"/>
</dbReference>